<keyword evidence="6" id="KW-0808">Transferase</keyword>
<dbReference type="Pfam" id="PF03732">
    <property type="entry name" value="Retrotrans_gag"/>
    <property type="match status" value="1"/>
</dbReference>
<dbReference type="InterPro" id="IPR005162">
    <property type="entry name" value="Retrotrans_gag_dom"/>
</dbReference>
<evidence type="ECO:0000256" key="4">
    <source>
        <dbReference type="ARBA" id="ARBA00012493"/>
    </source>
</evidence>
<dbReference type="InterPro" id="IPR000477">
    <property type="entry name" value="RT_dom"/>
</dbReference>
<dbReference type="PROSITE" id="PS50994">
    <property type="entry name" value="INTEGRASE"/>
    <property type="match status" value="1"/>
</dbReference>
<dbReference type="FunFam" id="3.30.70.270:FF:000020">
    <property type="entry name" value="Transposon Tf2-6 polyprotein-like Protein"/>
    <property type="match status" value="1"/>
</dbReference>
<feature type="region of interest" description="Disordered" evidence="21">
    <location>
        <begin position="228"/>
        <end position="252"/>
    </location>
</feature>
<evidence type="ECO:0000256" key="18">
    <source>
        <dbReference type="ARBA" id="ARBA00023172"/>
    </source>
</evidence>
<dbReference type="InterPro" id="IPR021109">
    <property type="entry name" value="Peptidase_aspartic_dom_sf"/>
</dbReference>
<protein>
    <recommendedName>
        <fullName evidence="19">Gypsy retrotransposon integrase-like protein 1</fullName>
        <ecNumber evidence="4">2.7.7.49</ecNumber>
        <ecNumber evidence="3">3.1.26.4</ecNumber>
    </recommendedName>
</protein>
<dbReference type="GO" id="GO:0005634">
    <property type="term" value="C:nucleus"/>
    <property type="evidence" value="ECO:0007669"/>
    <property type="project" value="UniProtKB-SubCell"/>
</dbReference>
<evidence type="ECO:0000256" key="1">
    <source>
        <dbReference type="ARBA" id="ARBA00004123"/>
    </source>
</evidence>
<dbReference type="Gene3D" id="2.40.50.40">
    <property type="match status" value="1"/>
</dbReference>
<evidence type="ECO:0000259" key="24">
    <source>
        <dbReference type="PROSITE" id="PS50878"/>
    </source>
</evidence>
<keyword evidence="14" id="KW-0229">DNA integration</keyword>
<evidence type="ECO:0000256" key="12">
    <source>
        <dbReference type="ARBA" id="ARBA00022801"/>
    </source>
</evidence>
<keyword evidence="27" id="KW-1185">Reference proteome</keyword>
<evidence type="ECO:0000256" key="20">
    <source>
        <dbReference type="PROSITE-ProRule" id="PRU00047"/>
    </source>
</evidence>
<dbReference type="GO" id="GO:0004190">
    <property type="term" value="F:aspartic-type endopeptidase activity"/>
    <property type="evidence" value="ECO:0007669"/>
    <property type="project" value="UniProtKB-KW"/>
</dbReference>
<keyword evidence="10" id="KW-0064">Aspartyl protease</keyword>
<keyword evidence="20" id="KW-0862">Zinc</keyword>
<dbReference type="InterPro" id="IPR016197">
    <property type="entry name" value="Chromo-like_dom_sf"/>
</dbReference>
<accession>A0A8C5P8J0</accession>
<dbReference type="GO" id="GO:0003677">
    <property type="term" value="F:DNA binding"/>
    <property type="evidence" value="ECO:0007669"/>
    <property type="project" value="UniProtKB-KW"/>
</dbReference>
<dbReference type="PROSITE" id="PS50878">
    <property type="entry name" value="RT_POL"/>
    <property type="match status" value="1"/>
</dbReference>
<proteinExistence type="inferred from homology"/>
<comment type="similarity">
    <text evidence="2">Belongs to the beta type-B retroviral polymerase family. HERV class-II K(HML-2) pol subfamily.</text>
</comment>
<feature type="domain" description="Chromo" evidence="22">
    <location>
        <begin position="1355"/>
        <end position="1413"/>
    </location>
</feature>
<keyword evidence="17" id="KW-0238">DNA-binding</keyword>
<evidence type="ECO:0000256" key="19">
    <source>
        <dbReference type="ARBA" id="ARBA00039658"/>
    </source>
</evidence>
<evidence type="ECO:0000256" key="14">
    <source>
        <dbReference type="ARBA" id="ARBA00022908"/>
    </source>
</evidence>
<dbReference type="Gene3D" id="3.30.420.10">
    <property type="entry name" value="Ribonuclease H-like superfamily/Ribonuclease H"/>
    <property type="match status" value="1"/>
</dbReference>
<evidence type="ECO:0000259" key="25">
    <source>
        <dbReference type="PROSITE" id="PS50994"/>
    </source>
</evidence>
<dbReference type="InterPro" id="IPR023780">
    <property type="entry name" value="Chromo_domain"/>
</dbReference>
<evidence type="ECO:0000256" key="17">
    <source>
        <dbReference type="ARBA" id="ARBA00023125"/>
    </source>
</evidence>
<dbReference type="PROSITE" id="PS50013">
    <property type="entry name" value="CHROMO_2"/>
    <property type="match status" value="1"/>
</dbReference>
<dbReference type="Pfam" id="PF24626">
    <property type="entry name" value="SH3_Tf2-1"/>
    <property type="match status" value="1"/>
</dbReference>
<keyword evidence="12" id="KW-0378">Hydrolase</keyword>
<keyword evidence="8" id="KW-0540">Nuclease</keyword>
<keyword evidence="20" id="KW-0863">Zinc-finger</keyword>
<keyword evidence="13" id="KW-0460">Magnesium</keyword>
<dbReference type="PROSITE" id="PS50158">
    <property type="entry name" value="ZF_CCHC"/>
    <property type="match status" value="1"/>
</dbReference>
<evidence type="ECO:0000313" key="26">
    <source>
        <dbReference type="Ensembl" id="ENSLLEP00000005803.1"/>
    </source>
</evidence>
<dbReference type="SUPFAM" id="SSF53098">
    <property type="entry name" value="Ribonuclease H-like"/>
    <property type="match status" value="1"/>
</dbReference>
<dbReference type="InterPro" id="IPR012337">
    <property type="entry name" value="RNaseH-like_sf"/>
</dbReference>
<dbReference type="Pfam" id="PF00385">
    <property type="entry name" value="Chromo"/>
    <property type="match status" value="1"/>
</dbReference>
<evidence type="ECO:0000256" key="15">
    <source>
        <dbReference type="ARBA" id="ARBA00022918"/>
    </source>
</evidence>
<dbReference type="Pfam" id="PF17917">
    <property type="entry name" value="RT_RNaseH"/>
    <property type="match status" value="1"/>
</dbReference>
<organism evidence="26 27">
    <name type="scientific">Leptobrachium leishanense</name>
    <name type="common">Leishan spiny toad</name>
    <dbReference type="NCBI Taxonomy" id="445787"/>
    <lineage>
        <taxon>Eukaryota</taxon>
        <taxon>Metazoa</taxon>
        <taxon>Chordata</taxon>
        <taxon>Craniata</taxon>
        <taxon>Vertebrata</taxon>
        <taxon>Euteleostomi</taxon>
        <taxon>Amphibia</taxon>
        <taxon>Batrachia</taxon>
        <taxon>Anura</taxon>
        <taxon>Pelobatoidea</taxon>
        <taxon>Megophryidae</taxon>
        <taxon>Leptobrachium</taxon>
    </lineage>
</organism>
<dbReference type="Pfam" id="PF00078">
    <property type="entry name" value="RVT_1"/>
    <property type="match status" value="1"/>
</dbReference>
<evidence type="ECO:0000259" key="22">
    <source>
        <dbReference type="PROSITE" id="PS50013"/>
    </source>
</evidence>
<evidence type="ECO:0000256" key="2">
    <source>
        <dbReference type="ARBA" id="ARBA00010879"/>
    </source>
</evidence>
<keyword evidence="18" id="KW-0233">DNA recombination</keyword>
<evidence type="ECO:0000256" key="5">
    <source>
        <dbReference type="ARBA" id="ARBA00022670"/>
    </source>
</evidence>
<feature type="region of interest" description="Disordered" evidence="21">
    <location>
        <begin position="1498"/>
        <end position="1519"/>
    </location>
</feature>
<feature type="domain" description="Reverse transcriptase" evidence="24">
    <location>
        <begin position="533"/>
        <end position="712"/>
    </location>
</feature>
<dbReference type="InterPro" id="IPR001584">
    <property type="entry name" value="Integrase_cat-core"/>
</dbReference>
<evidence type="ECO:0000256" key="16">
    <source>
        <dbReference type="ARBA" id="ARBA00022932"/>
    </source>
</evidence>
<dbReference type="InterPro" id="IPR056924">
    <property type="entry name" value="SH3_Tf2-1"/>
</dbReference>
<dbReference type="GeneTree" id="ENSGT01040000240511"/>
<dbReference type="GO" id="GO:0008270">
    <property type="term" value="F:zinc ion binding"/>
    <property type="evidence" value="ECO:0007669"/>
    <property type="project" value="UniProtKB-KW"/>
</dbReference>
<keyword evidence="16" id="KW-0239">DNA-directed DNA polymerase</keyword>
<keyword evidence="7" id="KW-0548">Nucleotidyltransferase</keyword>
<comment type="subcellular location">
    <subcellularLocation>
        <location evidence="1">Nucleus</location>
    </subcellularLocation>
</comment>
<dbReference type="EC" id="3.1.26.4" evidence="3"/>
<dbReference type="PANTHER" id="PTHR37984:SF5">
    <property type="entry name" value="PROTEIN NYNRIN-LIKE"/>
    <property type="match status" value="1"/>
</dbReference>
<evidence type="ECO:0000256" key="13">
    <source>
        <dbReference type="ARBA" id="ARBA00022842"/>
    </source>
</evidence>
<dbReference type="InterPro" id="IPR036397">
    <property type="entry name" value="RNaseH_sf"/>
</dbReference>
<evidence type="ECO:0000256" key="21">
    <source>
        <dbReference type="SAM" id="MobiDB-lite"/>
    </source>
</evidence>
<dbReference type="Gene3D" id="2.40.70.10">
    <property type="entry name" value="Acid Proteases"/>
    <property type="match status" value="1"/>
</dbReference>
<evidence type="ECO:0000256" key="3">
    <source>
        <dbReference type="ARBA" id="ARBA00012180"/>
    </source>
</evidence>
<evidence type="ECO:0000256" key="10">
    <source>
        <dbReference type="ARBA" id="ARBA00022750"/>
    </source>
</evidence>
<dbReference type="Pfam" id="PF17921">
    <property type="entry name" value="Integrase_H2C2"/>
    <property type="match status" value="1"/>
</dbReference>
<dbReference type="InterPro" id="IPR001878">
    <property type="entry name" value="Znf_CCHC"/>
</dbReference>
<dbReference type="InterPro" id="IPR041373">
    <property type="entry name" value="RT_RNaseH"/>
</dbReference>
<dbReference type="Gene3D" id="3.10.10.10">
    <property type="entry name" value="HIV Type 1 Reverse Transcriptase, subunit A, domain 1"/>
    <property type="match status" value="1"/>
</dbReference>
<evidence type="ECO:0000259" key="23">
    <source>
        <dbReference type="PROSITE" id="PS50158"/>
    </source>
</evidence>
<dbReference type="SUPFAM" id="SSF56672">
    <property type="entry name" value="DNA/RNA polymerases"/>
    <property type="match status" value="1"/>
</dbReference>
<evidence type="ECO:0000256" key="8">
    <source>
        <dbReference type="ARBA" id="ARBA00022722"/>
    </source>
</evidence>
<dbReference type="FunFam" id="1.10.340.70:FF:000001">
    <property type="entry name" value="Retrovirus-related Pol polyprotein from transposon gypsy-like Protein"/>
    <property type="match status" value="1"/>
</dbReference>
<evidence type="ECO:0000313" key="27">
    <source>
        <dbReference type="Proteomes" id="UP000694569"/>
    </source>
</evidence>
<dbReference type="GO" id="GO:0004523">
    <property type="term" value="F:RNA-DNA hybrid ribonuclease activity"/>
    <property type="evidence" value="ECO:0007669"/>
    <property type="project" value="UniProtKB-EC"/>
</dbReference>
<dbReference type="OrthoDB" id="427924at2759"/>
<dbReference type="GO" id="GO:0015074">
    <property type="term" value="P:DNA integration"/>
    <property type="evidence" value="ECO:0007669"/>
    <property type="project" value="UniProtKB-KW"/>
</dbReference>
<dbReference type="InterPro" id="IPR050951">
    <property type="entry name" value="Retrovirus_Pol_polyprotein"/>
</dbReference>
<dbReference type="GO" id="GO:0003887">
    <property type="term" value="F:DNA-directed DNA polymerase activity"/>
    <property type="evidence" value="ECO:0007669"/>
    <property type="project" value="UniProtKB-KW"/>
</dbReference>
<dbReference type="InterPro" id="IPR043502">
    <property type="entry name" value="DNA/RNA_pol_sf"/>
</dbReference>
<dbReference type="EC" id="2.7.7.49" evidence="4"/>
<dbReference type="FunFam" id="3.30.420.10:FF:000032">
    <property type="entry name" value="Retrovirus-related Pol polyprotein from transposon 297-like Protein"/>
    <property type="match status" value="1"/>
</dbReference>
<dbReference type="InterPro" id="IPR000953">
    <property type="entry name" value="Chromo/chromo_shadow_dom"/>
</dbReference>
<dbReference type="CDD" id="cd01647">
    <property type="entry name" value="RT_LTR"/>
    <property type="match status" value="1"/>
</dbReference>
<dbReference type="InterPro" id="IPR041588">
    <property type="entry name" value="Integrase_H2C2"/>
</dbReference>
<evidence type="ECO:0000256" key="7">
    <source>
        <dbReference type="ARBA" id="ARBA00022695"/>
    </source>
</evidence>
<dbReference type="SUPFAM" id="SSF54160">
    <property type="entry name" value="Chromo domain-like"/>
    <property type="match status" value="1"/>
</dbReference>
<keyword evidence="11" id="KW-0255">Endonuclease</keyword>
<dbReference type="Proteomes" id="UP000694569">
    <property type="component" value="Unplaced"/>
</dbReference>
<reference evidence="26" key="1">
    <citation type="submission" date="2025-08" db="UniProtKB">
        <authorList>
            <consortium name="Ensembl"/>
        </authorList>
    </citation>
    <scope>IDENTIFICATION</scope>
</reference>
<dbReference type="CDD" id="cd00303">
    <property type="entry name" value="retropepsin_like"/>
    <property type="match status" value="1"/>
</dbReference>
<dbReference type="Ensembl" id="ENSLLET00000006050.1">
    <property type="protein sequence ID" value="ENSLLEP00000005803.1"/>
    <property type="gene ID" value="ENSLLEG00000003679.1"/>
</dbReference>
<dbReference type="SMART" id="SM00298">
    <property type="entry name" value="CHROMO"/>
    <property type="match status" value="1"/>
</dbReference>
<dbReference type="CDD" id="cd09274">
    <property type="entry name" value="RNase_HI_RT_Ty3"/>
    <property type="match status" value="1"/>
</dbReference>
<evidence type="ECO:0000256" key="9">
    <source>
        <dbReference type="ARBA" id="ARBA00022723"/>
    </source>
</evidence>
<evidence type="ECO:0000256" key="11">
    <source>
        <dbReference type="ARBA" id="ARBA00022759"/>
    </source>
</evidence>
<evidence type="ECO:0000256" key="6">
    <source>
        <dbReference type="ARBA" id="ARBA00022679"/>
    </source>
</evidence>
<keyword evidence="5" id="KW-0645">Protease</keyword>
<feature type="domain" description="Integrase catalytic" evidence="25">
    <location>
        <begin position="1054"/>
        <end position="1213"/>
    </location>
</feature>
<sequence>MELADVAGAVDTLSQQVNTLSCSIRELQNGHRHLQEQLLSFQTTSPTRPLELTHVPEPHVPMPERYSGKQDHFQAFMMSCDLLFSLNPRTYYSDFVKIRTTISLLVGEAQAWAHNLLRSQSSVLDTWPLFLNAMAAMFDDPLRASTAENTLRSLRQGRRSVEAYITDFRRFACETGWNDVALIGQFRLGLSEALKDEIARVGIPSSLESLVQLSIQIDRRLRERARERSASYSSMLRSPSAPPPGNQVALPAPEEPMQVNMAQGRLPPEELHRRRMHNLCLYCGRPNHTARYCPEKNRGRAGNPNSLLRLLHLSTSSCCSPLLTLPLVLQWGGRMLLQTAMVDSGASGNFLDKAVVDAFCIPVANKPFPLHIQVVDGSSLPSGPVTTETEPLQVTIGPGHKETLRFDIVTTPLFPIILGLPWLRQHDPQVSWSSGTFTFSSSYCIQNCLQKHHHVLNTVLDIHMTSQYHTVLPNEYSSFADVFDEKGVESLPPRRPYDCPIELIPGAPIPYGRLYPLSEPELKVLKGYIQENLDKGFIRHSTSPAGAGIFFVEKKDGGLRPCVDYRELNLITIKNRYPLPLIPELIERLQGATVYTKIDLKGAYNLVRIRRGDEWKTAFRSRYGHFEYMVMPFGLCNAPGTFQHFLNDVFRDLLDQYVVIYLDDILVFSCSLEDHRVHVTTVLTRLRTHRLYAKIEKCVFEADEIEFLGFFLTPGRLAMDHKKIAAISTWPTPTDKKAVQRFIGFANFYRRFIQGFSSVILPLTGLTKQHTKFCWSTEAQQAFDALKHRFSTAPILVLPDPLRPYEVEVDASEVGIGAVLSQRRPPEQMVHPVAYYSRKLTSAESHYDVGDRELLAIKCALTEWRHLLEGALHPFLVFTDHKNLEYLRTAKRLNPRQARWSLFFSRFDFRVTYKPGIQNKKADALSRLSPSIHTTPTIEPVLSPSRFIGMTTNLMQQIRSHTDTNNQPHVMGTQEQRQQCLVPVQDRVAVLQQFHDTLGSGHPGIRKTNDLIKRYFWWPTLAQDVRDFVGSCSVCARAKHSTKKPVGLLQPLPVPEQPWSHITIDFIVELPPSNGFTTIMVTVDRLTKMAHFTPIQGLPTAAQTVSLFLQNVYRLHGVPESIVSDRGAQFTSRFWRCFCRALGISVDLSTAYHPHTNGQTERVNQSLETYLRCYTTYLQDDWATLLCTAEYAYNARLHDSTHCSPFFLMYGYHPAPLPDLPSVVPVPSVATRLRALRACRTKARACLITAQNTYKRYADRHRTASTGYTTGQRVWLSTRHLRLSCPSKKLGPKYIGPFTIVDMIGPVAVRLRLPARYRFHPVVHVSLLKPVGANPFVGRSLPPPPPVSAAGSDMFEVARILDSRLRRGVLQYFVDWTGYDPEERSWEPASFVRAPALVRAFHAAHPGRPGPLRVLRPRVPGGVMSGLRVPGRLVRRSPPHRAAAQGVGLRLAHGPGVTRRPGLPLSRVHDSRGGRRVVPRVPAAGLRRSPRLLAQHVPQNGRARGQAPPIWRPARGARL</sequence>
<dbReference type="PANTHER" id="PTHR37984">
    <property type="entry name" value="PROTEIN CBG26694"/>
    <property type="match status" value="1"/>
</dbReference>
<dbReference type="GO" id="GO:0003964">
    <property type="term" value="F:RNA-directed DNA polymerase activity"/>
    <property type="evidence" value="ECO:0007669"/>
    <property type="project" value="UniProtKB-KW"/>
</dbReference>
<reference evidence="26" key="2">
    <citation type="submission" date="2025-09" db="UniProtKB">
        <authorList>
            <consortium name="Ensembl"/>
        </authorList>
    </citation>
    <scope>IDENTIFICATION</scope>
</reference>
<keyword evidence="15" id="KW-0695">RNA-directed DNA polymerase</keyword>
<dbReference type="GO" id="GO:0006508">
    <property type="term" value="P:proteolysis"/>
    <property type="evidence" value="ECO:0007669"/>
    <property type="project" value="UniProtKB-KW"/>
</dbReference>
<dbReference type="Gene3D" id="3.30.70.270">
    <property type="match status" value="2"/>
</dbReference>
<name>A0A8C5P8J0_9ANUR</name>
<dbReference type="Gene3D" id="1.10.340.70">
    <property type="match status" value="1"/>
</dbReference>
<feature type="region of interest" description="Disordered" evidence="21">
    <location>
        <begin position="1452"/>
        <end position="1474"/>
    </location>
</feature>
<dbReference type="InterPro" id="IPR043128">
    <property type="entry name" value="Rev_trsase/Diguanyl_cyclase"/>
</dbReference>
<feature type="domain" description="CCHC-type" evidence="23">
    <location>
        <begin position="280"/>
        <end position="295"/>
    </location>
</feature>
<keyword evidence="9" id="KW-0479">Metal-binding</keyword>
<dbReference type="GO" id="GO:0006310">
    <property type="term" value="P:DNA recombination"/>
    <property type="evidence" value="ECO:0007669"/>
    <property type="project" value="UniProtKB-KW"/>
</dbReference>
<dbReference type="Pfam" id="PF00665">
    <property type="entry name" value="rve"/>
    <property type="match status" value="1"/>
</dbReference>